<proteinExistence type="predicted"/>
<protein>
    <submittedName>
        <fullName evidence="1">Uncharacterized protein</fullName>
    </submittedName>
</protein>
<evidence type="ECO:0000313" key="1">
    <source>
        <dbReference type="EMBL" id="KKM04588.1"/>
    </source>
</evidence>
<accession>A0A0F9K064</accession>
<organism evidence="1">
    <name type="scientific">marine sediment metagenome</name>
    <dbReference type="NCBI Taxonomy" id="412755"/>
    <lineage>
        <taxon>unclassified sequences</taxon>
        <taxon>metagenomes</taxon>
        <taxon>ecological metagenomes</taxon>
    </lineage>
</organism>
<dbReference type="EMBL" id="LAZR01016418">
    <property type="protein sequence ID" value="KKM04588.1"/>
    <property type="molecule type" value="Genomic_DNA"/>
</dbReference>
<comment type="caution">
    <text evidence="1">The sequence shown here is derived from an EMBL/GenBank/DDBJ whole genome shotgun (WGS) entry which is preliminary data.</text>
</comment>
<reference evidence="1" key="1">
    <citation type="journal article" date="2015" name="Nature">
        <title>Complex archaea that bridge the gap between prokaryotes and eukaryotes.</title>
        <authorList>
            <person name="Spang A."/>
            <person name="Saw J.H."/>
            <person name="Jorgensen S.L."/>
            <person name="Zaremba-Niedzwiedzka K."/>
            <person name="Martijn J."/>
            <person name="Lind A.E."/>
            <person name="van Eijk R."/>
            <person name="Schleper C."/>
            <person name="Guy L."/>
            <person name="Ettema T.J."/>
        </authorList>
    </citation>
    <scope>NUCLEOTIDE SEQUENCE</scope>
</reference>
<dbReference type="AlphaFoldDB" id="A0A0F9K064"/>
<sequence>MTRVEFNKLRSYREHPCPDCGSCRTHPRPGCHCPPNENGYGTMHINLNHHTCEKLDLESHERDLERRVGCGGE</sequence>
<name>A0A0F9K064_9ZZZZ</name>
<gene>
    <name evidence="1" type="ORF">LCGC14_1762730</name>
</gene>